<evidence type="ECO:0000256" key="1">
    <source>
        <dbReference type="SAM" id="MobiDB-lite"/>
    </source>
</evidence>
<evidence type="ECO:0000313" key="2">
    <source>
        <dbReference type="EMBL" id="MFG6464152.1"/>
    </source>
</evidence>
<organism evidence="2 3">
    <name type="scientific">Pelomonas lactea</name>
    <dbReference type="NCBI Taxonomy" id="3299030"/>
    <lineage>
        <taxon>Bacteria</taxon>
        <taxon>Pseudomonadati</taxon>
        <taxon>Pseudomonadota</taxon>
        <taxon>Betaproteobacteria</taxon>
        <taxon>Burkholderiales</taxon>
        <taxon>Sphaerotilaceae</taxon>
        <taxon>Roseateles</taxon>
    </lineage>
</organism>
<proteinExistence type="predicted"/>
<keyword evidence="3" id="KW-1185">Reference proteome</keyword>
<gene>
    <name evidence="2" type="ORF">ACG04Q_21465</name>
</gene>
<comment type="caution">
    <text evidence="2">The sequence shown here is derived from an EMBL/GenBank/DDBJ whole genome shotgun (WGS) entry which is preliminary data.</text>
</comment>
<feature type="region of interest" description="Disordered" evidence="1">
    <location>
        <begin position="75"/>
        <end position="97"/>
    </location>
</feature>
<dbReference type="EMBL" id="JBIGHX010000009">
    <property type="protein sequence ID" value="MFG6464152.1"/>
    <property type="molecule type" value="Genomic_DNA"/>
</dbReference>
<reference evidence="2 3" key="1">
    <citation type="submission" date="2024-08" db="EMBL/GenBank/DDBJ databases">
        <authorList>
            <person name="Lu H."/>
        </authorList>
    </citation>
    <scope>NUCLEOTIDE SEQUENCE [LARGE SCALE GENOMIC DNA]</scope>
    <source>
        <strain evidence="2 3">DXS20W</strain>
    </source>
</reference>
<evidence type="ECO:0000313" key="3">
    <source>
        <dbReference type="Proteomes" id="UP001606302"/>
    </source>
</evidence>
<dbReference type="Proteomes" id="UP001606302">
    <property type="component" value="Unassembled WGS sequence"/>
</dbReference>
<sequence length="130" mass="14133">MLADFASRSLTVGNMTSLKLQSSRRWHVCSASSRSRRSGGLTLIVIKPTFRPAAGTATGGTWSEKRGAAHRTVAPALRDPGGGANAGLRRKGGFPVMDTPRWDNSLRRWFAHLARTPQKVRQTAPAREIP</sequence>
<name>A0ABW7GQA2_9BURK</name>
<accession>A0ABW7GQA2</accession>
<protein>
    <submittedName>
        <fullName evidence="2">Uncharacterized protein</fullName>
    </submittedName>
</protein>